<dbReference type="AlphaFoldDB" id="A0A0S4JSX9"/>
<organism evidence="1 2">
    <name type="scientific">Bodo saltans</name>
    <name type="common">Flagellated protozoan</name>
    <dbReference type="NCBI Taxonomy" id="75058"/>
    <lineage>
        <taxon>Eukaryota</taxon>
        <taxon>Discoba</taxon>
        <taxon>Euglenozoa</taxon>
        <taxon>Kinetoplastea</taxon>
        <taxon>Metakinetoplastina</taxon>
        <taxon>Eubodonida</taxon>
        <taxon>Bodonidae</taxon>
        <taxon>Bodo</taxon>
    </lineage>
</organism>
<name>A0A0S4JSX9_BODSA</name>
<evidence type="ECO:0000313" key="1">
    <source>
        <dbReference type="EMBL" id="CUG93349.1"/>
    </source>
</evidence>
<reference evidence="2" key="1">
    <citation type="submission" date="2015-09" db="EMBL/GenBank/DDBJ databases">
        <authorList>
            <consortium name="Pathogen Informatics"/>
        </authorList>
    </citation>
    <scope>NUCLEOTIDE SEQUENCE [LARGE SCALE GENOMIC DNA]</scope>
    <source>
        <strain evidence="2">Lake Konstanz</strain>
    </source>
</reference>
<dbReference type="OrthoDB" id="268991at2759"/>
<proteinExistence type="predicted"/>
<dbReference type="EMBL" id="CYKH01002144">
    <property type="protein sequence ID" value="CUG93349.1"/>
    <property type="molecule type" value="Genomic_DNA"/>
</dbReference>
<sequence length="425" mass="49432">MSRFYEQLAVNKDIEWLMYLAQYDERVYDVVDKHQLTPLAIAALPSPQAAMFLAKGMVYEPIHTEVMQNFIRICMHLSRFSTVEEAVALGELVSSCGLPEQYRAQLFNFSETYRHMILSNSYFVQRSVLKLLAYVFCDDVLSDAVAQLQYKSDILNHVNRVFTTSPDFISWRYSVRVMSIAGGYNEDRSDVEYTDALVRVVTRVLPEFLTYFSITFCYAMVRFYPKRVRGITPRWLARHRALFSATYCSIMGILVNTVADYRAHQHRVQYELRRAQELRRRRGAERRGLDYDANPYFDNLEGVTRRVFGIQCQSYLVAGTMLGVSLLPLTKVTFPKWMGDVTWRHPFLPRLFPSLMGLHAASRCVVPFVFAPFTMTTLLCSNQNGVTLYDYYVNMRFVLWHRKTEVAFDTSAEVSVDLTEKRQRD</sequence>
<evidence type="ECO:0000313" key="2">
    <source>
        <dbReference type="Proteomes" id="UP000051952"/>
    </source>
</evidence>
<dbReference type="VEuPathDB" id="TriTrypDB:BSAL_42195"/>
<keyword evidence="2" id="KW-1185">Reference proteome</keyword>
<dbReference type="Proteomes" id="UP000051952">
    <property type="component" value="Unassembled WGS sequence"/>
</dbReference>
<gene>
    <name evidence="1" type="ORF">BSAL_42195</name>
</gene>
<protein>
    <submittedName>
        <fullName evidence="1">Uncharacterized protein</fullName>
    </submittedName>
</protein>
<accession>A0A0S4JSX9</accession>
<dbReference type="OMA" id="FGMYDER"/>